<evidence type="ECO:0000259" key="12">
    <source>
        <dbReference type="PROSITE" id="PS50850"/>
    </source>
</evidence>
<evidence type="ECO:0000256" key="9">
    <source>
        <dbReference type="RuleBase" id="RU003346"/>
    </source>
</evidence>
<comment type="caution">
    <text evidence="13">The sequence shown here is derived from an EMBL/GenBank/DDBJ whole genome shotgun (WGS) entry which is preliminary data.</text>
</comment>
<feature type="region of interest" description="Disordered" evidence="10">
    <location>
        <begin position="1"/>
        <end position="35"/>
    </location>
</feature>
<evidence type="ECO:0000313" key="13">
    <source>
        <dbReference type="EMBL" id="TDD86807.1"/>
    </source>
</evidence>
<accession>A0A4V6PEZ8</accession>
<feature type="compositionally biased region" description="Gly residues" evidence="10">
    <location>
        <begin position="1"/>
        <end position="12"/>
    </location>
</feature>
<evidence type="ECO:0000256" key="2">
    <source>
        <dbReference type="ARBA" id="ARBA00010992"/>
    </source>
</evidence>
<feature type="transmembrane region" description="Helical" evidence="11">
    <location>
        <begin position="107"/>
        <end position="124"/>
    </location>
</feature>
<keyword evidence="4" id="KW-1003">Cell membrane</keyword>
<dbReference type="AlphaFoldDB" id="A0A4V6PEZ8"/>
<feature type="transmembrane region" description="Helical" evidence="11">
    <location>
        <begin position="303"/>
        <end position="326"/>
    </location>
</feature>
<reference evidence="13 14" key="1">
    <citation type="submission" date="2019-03" db="EMBL/GenBank/DDBJ databases">
        <title>Draft genome sequences of novel Actinobacteria.</title>
        <authorList>
            <person name="Sahin N."/>
            <person name="Ay H."/>
            <person name="Saygin H."/>
        </authorList>
    </citation>
    <scope>NUCLEOTIDE SEQUENCE [LARGE SCALE GENOMIC DNA]</scope>
    <source>
        <strain evidence="13 14">H3C3</strain>
    </source>
</reference>
<dbReference type="FunFam" id="1.20.1250.20:FF:000218">
    <property type="entry name" value="facilitated trehalose transporter Tret1"/>
    <property type="match status" value="1"/>
</dbReference>
<feature type="transmembrane region" description="Helical" evidence="11">
    <location>
        <begin position="195"/>
        <end position="216"/>
    </location>
</feature>
<gene>
    <name evidence="13" type="ORF">E1298_16900</name>
</gene>
<evidence type="ECO:0000256" key="5">
    <source>
        <dbReference type="ARBA" id="ARBA00022597"/>
    </source>
</evidence>
<dbReference type="InterPro" id="IPR003663">
    <property type="entry name" value="Sugar/inositol_transpt"/>
</dbReference>
<dbReference type="NCBIfam" id="TIGR00879">
    <property type="entry name" value="SP"/>
    <property type="match status" value="1"/>
</dbReference>
<dbReference type="InterPro" id="IPR050814">
    <property type="entry name" value="Myo-inositol_Transporter"/>
</dbReference>
<dbReference type="PRINTS" id="PR00171">
    <property type="entry name" value="SUGRTRNSPORT"/>
</dbReference>
<proteinExistence type="inferred from homology"/>
<dbReference type="EMBL" id="SMKU01000077">
    <property type="protein sequence ID" value="TDD86807.1"/>
    <property type="molecule type" value="Genomic_DNA"/>
</dbReference>
<dbReference type="InterPro" id="IPR036259">
    <property type="entry name" value="MFS_trans_sf"/>
</dbReference>
<dbReference type="Proteomes" id="UP000294513">
    <property type="component" value="Unassembled WGS sequence"/>
</dbReference>
<keyword evidence="5" id="KW-0762">Sugar transport</keyword>
<evidence type="ECO:0000256" key="10">
    <source>
        <dbReference type="SAM" id="MobiDB-lite"/>
    </source>
</evidence>
<dbReference type="InterPro" id="IPR005828">
    <property type="entry name" value="MFS_sugar_transport-like"/>
</dbReference>
<keyword evidence="7 11" id="KW-1133">Transmembrane helix</keyword>
<evidence type="ECO:0000256" key="7">
    <source>
        <dbReference type="ARBA" id="ARBA00022989"/>
    </source>
</evidence>
<dbReference type="PROSITE" id="PS50850">
    <property type="entry name" value="MFS"/>
    <property type="match status" value="1"/>
</dbReference>
<dbReference type="InterPro" id="IPR020846">
    <property type="entry name" value="MFS_dom"/>
</dbReference>
<evidence type="ECO:0000256" key="1">
    <source>
        <dbReference type="ARBA" id="ARBA00004651"/>
    </source>
</evidence>
<feature type="transmembrane region" description="Helical" evidence="11">
    <location>
        <begin position="465"/>
        <end position="483"/>
    </location>
</feature>
<feature type="transmembrane region" description="Helical" evidence="11">
    <location>
        <begin position="341"/>
        <end position="359"/>
    </location>
</feature>
<dbReference type="PANTHER" id="PTHR48020">
    <property type="entry name" value="PROTON MYO-INOSITOL COTRANSPORTER"/>
    <property type="match status" value="1"/>
</dbReference>
<keyword evidence="3 9" id="KW-0813">Transport</keyword>
<feature type="transmembrane region" description="Helical" evidence="11">
    <location>
        <begin position="442"/>
        <end position="459"/>
    </location>
</feature>
<dbReference type="InterPro" id="IPR005829">
    <property type="entry name" value="Sugar_transporter_CS"/>
</dbReference>
<dbReference type="OrthoDB" id="4008739at2"/>
<sequence>MSCSEVGGGNGDGGDRSGDVRRAGRGWIGRGQSGRGRAGGVIVQGIVSSRAAEGPLSEVPPDGLRKIWLWAVLIAVGGFLFGFDTGVISGALLFIRTDFGLNSFEQSSLVSVLVLGAMVGAMGAGRIADRIGRRKILGLEGAVFLIGTLIAVLSNGYVALLLARLVLGLAVGASSATVPIYLSEISPKEVRGRTLTLNQLMITIGILAAYLVNLAFSGAGNWRAMIGFGAAPALVIVVAALWVLPESAAWLLTRGRDGEARRLIASVTNGATADRLIERYKSRGTPDSGEGWRSLLAANVRPALVVGLALAAIQQFGGINTIIYYAPTIIERTGLSASNSIFYAIAIGVINLVMTIIAIRVIDRVGRRPLLLFSLAAMAVTMAVLGLSFVAGWTSGLSLVFMVLYIAGYAVGLGPVFWTLIGEVFPPRAHAAGSSASTAVNWASNFVVSLVFLPIAGLIGEGETFWVFAAISFAGLLFVARYVPETKGRDARGVDADLQSRFGRPASTPDGTG</sequence>
<feature type="compositionally biased region" description="Basic and acidic residues" evidence="10">
    <location>
        <begin position="13"/>
        <end position="22"/>
    </location>
</feature>
<dbReference type="GO" id="GO:0022857">
    <property type="term" value="F:transmembrane transporter activity"/>
    <property type="evidence" value="ECO:0007669"/>
    <property type="project" value="InterPro"/>
</dbReference>
<dbReference type="Pfam" id="PF00083">
    <property type="entry name" value="Sugar_tr"/>
    <property type="match status" value="1"/>
</dbReference>
<feature type="transmembrane region" description="Helical" evidence="11">
    <location>
        <begin position="222"/>
        <end position="244"/>
    </location>
</feature>
<comment type="similarity">
    <text evidence="2 9">Belongs to the major facilitator superfamily. Sugar transporter (TC 2.A.1.1) family.</text>
</comment>
<keyword evidence="14" id="KW-1185">Reference proteome</keyword>
<feature type="domain" description="Major facilitator superfamily (MFS) profile" evidence="12">
    <location>
        <begin position="70"/>
        <end position="487"/>
    </location>
</feature>
<evidence type="ECO:0000256" key="3">
    <source>
        <dbReference type="ARBA" id="ARBA00022448"/>
    </source>
</evidence>
<feature type="transmembrane region" description="Helical" evidence="11">
    <location>
        <begin position="136"/>
        <end position="155"/>
    </location>
</feature>
<dbReference type="PROSITE" id="PS00217">
    <property type="entry name" value="SUGAR_TRANSPORT_2"/>
    <property type="match status" value="1"/>
</dbReference>
<keyword evidence="6 11" id="KW-0812">Transmembrane</keyword>
<dbReference type="GO" id="GO:0005886">
    <property type="term" value="C:plasma membrane"/>
    <property type="evidence" value="ECO:0007669"/>
    <property type="project" value="UniProtKB-SubCell"/>
</dbReference>
<feature type="transmembrane region" description="Helical" evidence="11">
    <location>
        <begin position="371"/>
        <end position="393"/>
    </location>
</feature>
<feature type="transmembrane region" description="Helical" evidence="11">
    <location>
        <begin position="399"/>
        <end position="421"/>
    </location>
</feature>
<comment type="subcellular location">
    <subcellularLocation>
        <location evidence="1">Cell membrane</location>
        <topology evidence="1">Multi-pass membrane protein</topology>
    </subcellularLocation>
</comment>
<feature type="compositionally biased region" description="Gly residues" evidence="10">
    <location>
        <begin position="26"/>
        <end position="35"/>
    </location>
</feature>
<evidence type="ECO:0000313" key="14">
    <source>
        <dbReference type="Proteomes" id="UP000294513"/>
    </source>
</evidence>
<feature type="transmembrane region" description="Helical" evidence="11">
    <location>
        <begin position="161"/>
        <end position="183"/>
    </location>
</feature>
<evidence type="ECO:0000256" key="11">
    <source>
        <dbReference type="SAM" id="Phobius"/>
    </source>
</evidence>
<keyword evidence="8 11" id="KW-0472">Membrane</keyword>
<evidence type="ECO:0000256" key="4">
    <source>
        <dbReference type="ARBA" id="ARBA00022475"/>
    </source>
</evidence>
<feature type="transmembrane region" description="Helical" evidence="11">
    <location>
        <begin position="67"/>
        <end position="95"/>
    </location>
</feature>
<dbReference type="SUPFAM" id="SSF103473">
    <property type="entry name" value="MFS general substrate transporter"/>
    <property type="match status" value="1"/>
</dbReference>
<dbReference type="Gene3D" id="1.20.1250.20">
    <property type="entry name" value="MFS general substrate transporter like domains"/>
    <property type="match status" value="2"/>
</dbReference>
<dbReference type="PANTHER" id="PTHR48020:SF12">
    <property type="entry name" value="PROTON MYO-INOSITOL COTRANSPORTER"/>
    <property type="match status" value="1"/>
</dbReference>
<dbReference type="PROSITE" id="PS00216">
    <property type="entry name" value="SUGAR_TRANSPORT_1"/>
    <property type="match status" value="2"/>
</dbReference>
<evidence type="ECO:0000256" key="6">
    <source>
        <dbReference type="ARBA" id="ARBA00022692"/>
    </source>
</evidence>
<organism evidence="13 14">
    <name type="scientific">Actinomadura rubrisoli</name>
    <dbReference type="NCBI Taxonomy" id="2530368"/>
    <lineage>
        <taxon>Bacteria</taxon>
        <taxon>Bacillati</taxon>
        <taxon>Actinomycetota</taxon>
        <taxon>Actinomycetes</taxon>
        <taxon>Streptosporangiales</taxon>
        <taxon>Thermomonosporaceae</taxon>
        <taxon>Actinomadura</taxon>
    </lineage>
</organism>
<name>A0A4V6PEZ8_9ACTN</name>
<evidence type="ECO:0000256" key="8">
    <source>
        <dbReference type="ARBA" id="ARBA00023136"/>
    </source>
</evidence>
<protein>
    <submittedName>
        <fullName evidence="13">Sugar porter family MFS transporter</fullName>
    </submittedName>
</protein>